<reference evidence="1 2" key="1">
    <citation type="submission" date="2019-05" db="EMBL/GenBank/DDBJ databases">
        <title>Another draft genome of Portunus trituberculatus and its Hox gene families provides insights of decapod evolution.</title>
        <authorList>
            <person name="Jeong J.-H."/>
            <person name="Song I."/>
            <person name="Kim S."/>
            <person name="Choi T."/>
            <person name="Kim D."/>
            <person name="Ryu S."/>
            <person name="Kim W."/>
        </authorList>
    </citation>
    <scope>NUCLEOTIDE SEQUENCE [LARGE SCALE GENOMIC DNA]</scope>
    <source>
        <tissue evidence="1">Muscle</tissue>
    </source>
</reference>
<accession>A0A5B7G9B3</accession>
<evidence type="ECO:0000313" key="1">
    <source>
        <dbReference type="EMBL" id="MPC54066.1"/>
    </source>
</evidence>
<gene>
    <name evidence="1" type="ORF">E2C01_047973</name>
</gene>
<proteinExistence type="predicted"/>
<dbReference type="Proteomes" id="UP000324222">
    <property type="component" value="Unassembled WGS sequence"/>
</dbReference>
<protein>
    <submittedName>
        <fullName evidence="1">Uncharacterized protein</fullName>
    </submittedName>
</protein>
<evidence type="ECO:0000313" key="2">
    <source>
        <dbReference type="Proteomes" id="UP000324222"/>
    </source>
</evidence>
<name>A0A5B7G9B3_PORTR</name>
<comment type="caution">
    <text evidence="1">The sequence shown here is derived from an EMBL/GenBank/DDBJ whole genome shotgun (WGS) entry which is preliminary data.</text>
</comment>
<sequence length="100" mass="11178">MVPADLNFASVEPSILLWQAIPEVPELGMTNEGQEICDVHSSAVIGPGTTGLNHQTQHMLPESIDCEFTGFYKTSNHIEVRKHYGKQYNQTEEELPIPQI</sequence>
<keyword evidence="2" id="KW-1185">Reference proteome</keyword>
<organism evidence="1 2">
    <name type="scientific">Portunus trituberculatus</name>
    <name type="common">Swimming crab</name>
    <name type="synonym">Neptunus trituberculatus</name>
    <dbReference type="NCBI Taxonomy" id="210409"/>
    <lineage>
        <taxon>Eukaryota</taxon>
        <taxon>Metazoa</taxon>
        <taxon>Ecdysozoa</taxon>
        <taxon>Arthropoda</taxon>
        <taxon>Crustacea</taxon>
        <taxon>Multicrustacea</taxon>
        <taxon>Malacostraca</taxon>
        <taxon>Eumalacostraca</taxon>
        <taxon>Eucarida</taxon>
        <taxon>Decapoda</taxon>
        <taxon>Pleocyemata</taxon>
        <taxon>Brachyura</taxon>
        <taxon>Eubrachyura</taxon>
        <taxon>Portunoidea</taxon>
        <taxon>Portunidae</taxon>
        <taxon>Portuninae</taxon>
        <taxon>Portunus</taxon>
    </lineage>
</organism>
<dbReference type="EMBL" id="VSRR010012082">
    <property type="protein sequence ID" value="MPC54066.1"/>
    <property type="molecule type" value="Genomic_DNA"/>
</dbReference>
<dbReference type="AlphaFoldDB" id="A0A5B7G9B3"/>